<proteinExistence type="predicted"/>
<dbReference type="Proteomes" id="UP001500827">
    <property type="component" value="Unassembled WGS sequence"/>
</dbReference>
<keyword evidence="2" id="KW-1185">Reference proteome</keyword>
<comment type="caution">
    <text evidence="1">The sequence shown here is derived from an EMBL/GenBank/DDBJ whole genome shotgun (WGS) entry which is preliminary data.</text>
</comment>
<name>A0ABP7LWM6_9SPHN</name>
<dbReference type="EMBL" id="BAABBM010000001">
    <property type="protein sequence ID" value="GAA3909036.1"/>
    <property type="molecule type" value="Genomic_DNA"/>
</dbReference>
<evidence type="ECO:0000313" key="2">
    <source>
        <dbReference type="Proteomes" id="UP001500827"/>
    </source>
</evidence>
<protein>
    <submittedName>
        <fullName evidence="1">Uncharacterized protein</fullName>
    </submittedName>
</protein>
<organism evidence="1 2">
    <name type="scientific">Sphingomonas limnosediminicola</name>
    <dbReference type="NCBI Taxonomy" id="940133"/>
    <lineage>
        <taxon>Bacteria</taxon>
        <taxon>Pseudomonadati</taxon>
        <taxon>Pseudomonadota</taxon>
        <taxon>Alphaproteobacteria</taxon>
        <taxon>Sphingomonadales</taxon>
        <taxon>Sphingomonadaceae</taxon>
        <taxon>Sphingomonas</taxon>
    </lineage>
</organism>
<sequence length="45" mass="4665">MCGGLEDAEFSIPGQIVADVTVFGKPVREPDGSTTITIEALTIGE</sequence>
<accession>A0ABP7LWM6</accession>
<gene>
    <name evidence="1" type="ORF">GCM10022276_29130</name>
</gene>
<reference evidence="2" key="1">
    <citation type="journal article" date="2019" name="Int. J. Syst. Evol. Microbiol.">
        <title>The Global Catalogue of Microorganisms (GCM) 10K type strain sequencing project: providing services to taxonomists for standard genome sequencing and annotation.</title>
        <authorList>
            <consortium name="The Broad Institute Genomics Platform"/>
            <consortium name="The Broad Institute Genome Sequencing Center for Infectious Disease"/>
            <person name="Wu L."/>
            <person name="Ma J."/>
        </authorList>
    </citation>
    <scope>NUCLEOTIDE SEQUENCE [LARGE SCALE GENOMIC DNA]</scope>
    <source>
        <strain evidence="2">JCM 17543</strain>
    </source>
</reference>
<evidence type="ECO:0000313" key="1">
    <source>
        <dbReference type="EMBL" id="GAA3909036.1"/>
    </source>
</evidence>